<dbReference type="Proteomes" id="UP001519287">
    <property type="component" value="Unassembled WGS sequence"/>
</dbReference>
<proteinExistence type="predicted"/>
<protein>
    <submittedName>
        <fullName evidence="1">Uncharacterized protein</fullName>
    </submittedName>
</protein>
<comment type="caution">
    <text evidence="1">The sequence shown here is derived from an EMBL/GenBank/DDBJ whole genome shotgun (WGS) entry which is preliminary data.</text>
</comment>
<sequence length="97" mass="10657">MDGLTTMIAANGFGRASKAYVMNKVANGKDLFVVKATNASDPERNSLSVTINPKALDNTNVNNLTLTGSLTHAWLHREGYRHPVGKFTSKVYKLFCR</sequence>
<dbReference type="EMBL" id="JAGGLB010000004">
    <property type="protein sequence ID" value="MBP1990197.1"/>
    <property type="molecule type" value="Genomic_DNA"/>
</dbReference>
<evidence type="ECO:0000313" key="1">
    <source>
        <dbReference type="EMBL" id="MBP1990197.1"/>
    </source>
</evidence>
<name>A0ABS4IRL0_9BACL</name>
<keyword evidence="2" id="KW-1185">Reference proteome</keyword>
<reference evidence="1 2" key="1">
    <citation type="submission" date="2021-03" db="EMBL/GenBank/DDBJ databases">
        <title>Genomic Encyclopedia of Type Strains, Phase IV (KMG-IV): sequencing the most valuable type-strain genomes for metagenomic binning, comparative biology and taxonomic classification.</title>
        <authorList>
            <person name="Goeker M."/>
        </authorList>
    </citation>
    <scope>NUCLEOTIDE SEQUENCE [LARGE SCALE GENOMIC DNA]</scope>
    <source>
        <strain evidence="1 2">DSM 26048</strain>
    </source>
</reference>
<evidence type="ECO:0000313" key="2">
    <source>
        <dbReference type="Proteomes" id="UP001519287"/>
    </source>
</evidence>
<dbReference type="RefSeq" id="WP_209970987.1">
    <property type="nucleotide sequence ID" value="NZ_JAGGLB010000004.1"/>
</dbReference>
<gene>
    <name evidence="1" type="ORF">J2Z66_001795</name>
</gene>
<accession>A0ABS4IRL0</accession>
<organism evidence="1 2">
    <name type="scientific">Paenibacillus eucommiae</name>
    <dbReference type="NCBI Taxonomy" id="1355755"/>
    <lineage>
        <taxon>Bacteria</taxon>
        <taxon>Bacillati</taxon>
        <taxon>Bacillota</taxon>
        <taxon>Bacilli</taxon>
        <taxon>Bacillales</taxon>
        <taxon>Paenibacillaceae</taxon>
        <taxon>Paenibacillus</taxon>
    </lineage>
</organism>